<evidence type="ECO:0000256" key="5">
    <source>
        <dbReference type="ARBA" id="ARBA00022989"/>
    </source>
</evidence>
<dbReference type="EMBL" id="JROO01000004">
    <property type="protein sequence ID" value="KII00304.1"/>
    <property type="molecule type" value="Genomic_DNA"/>
</dbReference>
<dbReference type="Pfam" id="PF07690">
    <property type="entry name" value="MFS_1"/>
    <property type="match status" value="1"/>
</dbReference>
<dbReference type="GO" id="GO:0016020">
    <property type="term" value="C:membrane"/>
    <property type="evidence" value="ECO:0007669"/>
    <property type="project" value="UniProtKB-SubCell"/>
</dbReference>
<keyword evidence="9" id="KW-1185">Reference proteome</keyword>
<keyword evidence="5 7" id="KW-1133">Transmembrane helix</keyword>
<comment type="similarity">
    <text evidence="2">Belongs to the major facilitator superfamily. Folate-biopterin transporter (TC 2.A.71) family.</text>
</comment>
<dbReference type="PANTHER" id="PTHR23542">
    <property type="match status" value="1"/>
</dbReference>
<evidence type="ECO:0000256" key="1">
    <source>
        <dbReference type="ARBA" id="ARBA00004141"/>
    </source>
</evidence>
<evidence type="ECO:0000256" key="3">
    <source>
        <dbReference type="ARBA" id="ARBA00022448"/>
    </source>
</evidence>
<dbReference type="AlphaFoldDB" id="A0A0C2GA94"/>
<feature type="transmembrane region" description="Helical" evidence="7">
    <location>
        <begin position="82"/>
        <end position="103"/>
    </location>
</feature>
<dbReference type="Gene3D" id="1.20.1250.20">
    <property type="entry name" value="MFS general substrate transporter like domains"/>
    <property type="match status" value="2"/>
</dbReference>
<dbReference type="InterPro" id="IPR011701">
    <property type="entry name" value="MFS"/>
</dbReference>
<comment type="caution">
    <text evidence="8">The sequence shown here is derived from an EMBL/GenBank/DDBJ whole genome shotgun (WGS) entry which is preliminary data.</text>
</comment>
<dbReference type="Proteomes" id="UP000031675">
    <property type="component" value="Unassembled WGS sequence"/>
</dbReference>
<dbReference type="SUPFAM" id="SSF103473">
    <property type="entry name" value="MFS general substrate transporter"/>
    <property type="match status" value="1"/>
</dbReference>
<evidence type="ECO:0008006" key="10">
    <source>
        <dbReference type="Google" id="ProtNLM"/>
    </source>
</evidence>
<feature type="transmembrane region" description="Helical" evidence="7">
    <location>
        <begin position="216"/>
        <end position="235"/>
    </location>
</feature>
<dbReference type="InterPro" id="IPR039309">
    <property type="entry name" value="BT1"/>
</dbReference>
<keyword evidence="6 7" id="KW-0472">Membrane</keyword>
<evidence type="ECO:0000256" key="6">
    <source>
        <dbReference type="ARBA" id="ARBA00023136"/>
    </source>
</evidence>
<keyword evidence="3" id="KW-0813">Transport</keyword>
<organism evidence="8 9">
    <name type="scientific">Streptomonospora alba</name>
    <dbReference type="NCBI Taxonomy" id="183763"/>
    <lineage>
        <taxon>Bacteria</taxon>
        <taxon>Bacillati</taxon>
        <taxon>Actinomycetota</taxon>
        <taxon>Actinomycetes</taxon>
        <taxon>Streptosporangiales</taxon>
        <taxon>Nocardiopsidaceae</taxon>
        <taxon>Streptomonospora</taxon>
    </lineage>
</organism>
<evidence type="ECO:0000256" key="4">
    <source>
        <dbReference type="ARBA" id="ARBA00022692"/>
    </source>
</evidence>
<dbReference type="InterPro" id="IPR036259">
    <property type="entry name" value="MFS_trans_sf"/>
</dbReference>
<gene>
    <name evidence="8" type="ORF">LP52_01670</name>
</gene>
<evidence type="ECO:0000313" key="9">
    <source>
        <dbReference type="Proteomes" id="UP000031675"/>
    </source>
</evidence>
<reference evidence="9" key="1">
    <citation type="journal article" date="2015" name="Chem. Biol.">
        <title>Structure, bioactivity, and resistance mechanism of streptomonomicin, an unusual lasso Peptide from an understudied halophilic actinomycete.</title>
        <authorList>
            <person name="Metelev M."/>
            <person name="Tietz J.I."/>
            <person name="Melby J.O."/>
            <person name="Blair P.M."/>
            <person name="Zhu L."/>
            <person name="Livnat I."/>
            <person name="Severinov K."/>
            <person name="Mitchell D.A."/>
        </authorList>
    </citation>
    <scope>NUCLEOTIDE SEQUENCE [LARGE SCALE GENOMIC DNA]</scope>
    <source>
        <strain evidence="9">YIM 90003</strain>
    </source>
</reference>
<dbReference type="STRING" id="183763.LP52_01670"/>
<comment type="subcellular location">
    <subcellularLocation>
        <location evidence="1">Membrane</location>
        <topology evidence="1">Multi-pass membrane protein</topology>
    </subcellularLocation>
</comment>
<feature type="transmembrane region" description="Helical" evidence="7">
    <location>
        <begin position="287"/>
        <end position="305"/>
    </location>
</feature>
<dbReference type="Pfam" id="PF03092">
    <property type="entry name" value="BT1"/>
    <property type="match status" value="1"/>
</dbReference>
<evidence type="ECO:0000256" key="2">
    <source>
        <dbReference type="ARBA" id="ARBA00007015"/>
    </source>
</evidence>
<protein>
    <recommendedName>
        <fullName evidence="10">MFS transporter</fullName>
    </recommendedName>
</protein>
<feature type="transmembrane region" description="Helical" evidence="7">
    <location>
        <begin position="311"/>
        <end position="331"/>
    </location>
</feature>
<dbReference type="GO" id="GO:0022857">
    <property type="term" value="F:transmembrane transporter activity"/>
    <property type="evidence" value="ECO:0007669"/>
    <property type="project" value="InterPro"/>
</dbReference>
<evidence type="ECO:0000313" key="8">
    <source>
        <dbReference type="EMBL" id="KII00304.1"/>
    </source>
</evidence>
<evidence type="ECO:0000256" key="7">
    <source>
        <dbReference type="SAM" id="Phobius"/>
    </source>
</evidence>
<feature type="transmembrane region" description="Helical" evidence="7">
    <location>
        <begin position="48"/>
        <end position="70"/>
    </location>
</feature>
<feature type="transmembrane region" description="Helical" evidence="7">
    <location>
        <begin position="351"/>
        <end position="371"/>
    </location>
</feature>
<feature type="transmembrane region" description="Helical" evidence="7">
    <location>
        <begin position="255"/>
        <end position="275"/>
    </location>
</feature>
<name>A0A0C2GA94_9ACTN</name>
<keyword evidence="4 7" id="KW-0812">Transmembrane</keyword>
<feature type="transmembrane region" description="Helical" evidence="7">
    <location>
        <begin position="176"/>
        <end position="195"/>
    </location>
</feature>
<proteinExistence type="inferred from homology"/>
<feature type="transmembrane region" description="Helical" evidence="7">
    <location>
        <begin position="377"/>
        <end position="396"/>
    </location>
</feature>
<accession>A0A0C2GA94</accession>
<dbReference type="PANTHER" id="PTHR23542:SF1">
    <property type="entry name" value="MAJOR FACILITATOR SUPERFAMILY (MFS) PROFILE DOMAIN-CONTAINING PROTEIN"/>
    <property type="match status" value="1"/>
</dbReference>
<feature type="transmembrane region" description="Helical" evidence="7">
    <location>
        <begin position="21"/>
        <end position="42"/>
    </location>
</feature>
<sequence>MVRMIDQYLKLLRRREIFLPFVFSVVARLPLAMAPLGMVVLIEDLRGSYASAGLVTAAFAWFTAVSPPLWGSVMDRMGQPRVIGVTAVVSSAFLAGIAVFAGAGASDPFLMVLAACAGLSFPPVSPAIRVAWGTVLPDLSERRTAYALDAVAVETIFVSGPLLLSILFFAPAAVPLVVTACLMTLGGVAYSRTFAARSWRPEKSGGANGKRGRSPLTAPGVWLTMLAGLGLAVGWGQMNVAITATAERIYHSESILGVFFACAATGSTLGGLWYGSRKWRRPERLHLPVTLTGFAIGLATIMLVLNGAAHVAVLCSLLVLAGVWQSPSNIVQQALVDGHAPQDRRGEAQGWLFAALTFGLAVGMALAGFVVDYSGPQLAFGTAAASVAVGALIAGLSQRRWSADQRAPLDQTEEPPAHLP</sequence>